<dbReference type="GO" id="GO:1905866">
    <property type="term" value="P:positive regulation of Atg1/ULK1 kinase complex assembly"/>
    <property type="evidence" value="ECO:0007669"/>
    <property type="project" value="EnsemblFungi"/>
</dbReference>
<evidence type="ECO:0000256" key="11">
    <source>
        <dbReference type="ARBA" id="ARBA00023242"/>
    </source>
</evidence>
<dbReference type="GO" id="GO:0004693">
    <property type="term" value="F:cyclin-dependent protein serine/threonine kinase activity"/>
    <property type="evidence" value="ECO:0007669"/>
    <property type="project" value="EnsemblFungi"/>
</dbReference>
<dbReference type="GO" id="GO:0006995">
    <property type="term" value="P:cellular response to nitrogen starvation"/>
    <property type="evidence" value="ECO:0007669"/>
    <property type="project" value="EnsemblFungi"/>
</dbReference>
<keyword evidence="20" id="KW-1185">Reference proteome</keyword>
<keyword evidence="11" id="KW-0539">Nucleus</keyword>
<dbReference type="SUPFAM" id="SSF56112">
    <property type="entry name" value="Protein kinase-like (PK-like)"/>
    <property type="match status" value="1"/>
</dbReference>
<dbReference type="GO" id="GO:0032968">
    <property type="term" value="P:positive regulation of transcription elongation by RNA polymerase II"/>
    <property type="evidence" value="ECO:0007669"/>
    <property type="project" value="EnsemblFungi"/>
</dbReference>
<dbReference type="InterPro" id="IPR008271">
    <property type="entry name" value="Ser/Thr_kinase_AS"/>
</dbReference>
<dbReference type="OrthoDB" id="1732493at2759"/>
<dbReference type="GO" id="GO:0051301">
    <property type="term" value="P:cell division"/>
    <property type="evidence" value="ECO:0007669"/>
    <property type="project" value="UniProtKB-KW"/>
</dbReference>
<keyword evidence="5" id="KW-0597">Phosphoprotein</keyword>
<evidence type="ECO:0000313" key="19">
    <source>
        <dbReference type="EMBL" id="CDH55675.1"/>
    </source>
</evidence>
<dbReference type="FunFam" id="1.10.510.10:FF:000097">
    <property type="entry name" value="Putative cyclin-dependent kinase 7"/>
    <property type="match status" value="1"/>
</dbReference>
<evidence type="ECO:0000256" key="12">
    <source>
        <dbReference type="ARBA" id="ARBA00023306"/>
    </source>
</evidence>
<comment type="similarity">
    <text evidence="2">Belongs to the protein kinase superfamily. CMGC Ser/Thr protein kinase family. CDC2/CDKX subfamily.</text>
</comment>
<evidence type="ECO:0000256" key="16">
    <source>
        <dbReference type="RuleBase" id="RU000304"/>
    </source>
</evidence>
<dbReference type="PROSITE" id="PS00107">
    <property type="entry name" value="PROTEIN_KINASE_ATP"/>
    <property type="match status" value="1"/>
</dbReference>
<dbReference type="GO" id="GO:0060261">
    <property type="term" value="P:positive regulation of transcription initiation by RNA polymerase II"/>
    <property type="evidence" value="ECO:0007669"/>
    <property type="project" value="EnsemblFungi"/>
</dbReference>
<keyword evidence="8 14" id="KW-0547">Nucleotide-binding</keyword>
<dbReference type="VEuPathDB" id="FungiDB:LCOR_06792.1"/>
<dbReference type="PROSITE" id="PS50011">
    <property type="entry name" value="PROTEIN_KINASE_DOM"/>
    <property type="match status" value="1"/>
</dbReference>
<keyword evidence="6" id="KW-0132">Cell division</keyword>
<dbReference type="GO" id="GO:0000785">
    <property type="term" value="C:chromatin"/>
    <property type="evidence" value="ECO:0007669"/>
    <property type="project" value="EnsemblFungi"/>
</dbReference>
<dbReference type="Gene3D" id="3.30.200.20">
    <property type="entry name" value="Phosphorylase Kinase, domain 1"/>
    <property type="match status" value="1"/>
</dbReference>
<evidence type="ECO:0000256" key="5">
    <source>
        <dbReference type="ARBA" id="ARBA00022553"/>
    </source>
</evidence>
<dbReference type="CDD" id="cd07841">
    <property type="entry name" value="STKc_CDK7"/>
    <property type="match status" value="1"/>
</dbReference>
<evidence type="ECO:0000256" key="2">
    <source>
        <dbReference type="ARBA" id="ARBA00006485"/>
    </source>
</evidence>
<comment type="caution">
    <text evidence="19">The sequence shown here is derived from an EMBL/GenBank/DDBJ whole genome shotgun (WGS) entry which is preliminary data.</text>
</comment>
<dbReference type="InterPro" id="IPR017441">
    <property type="entry name" value="Protein_kinase_ATP_BS"/>
</dbReference>
<dbReference type="STRING" id="1263082.A0A068S0Z2"/>
<sequence length="365" mass="41786">MFKNSGLLPLPFSSCCHAIMKAEDADANNLKTEKKYQKTAKVGEGTYAVVYRGTQLATSRLVAIKKIKMGQFKDGLDWTAIREVKYLQELKHPNIIELIDVFSHKTNLNLVLEYLDSDLEQVIKDKTIMFMPADIKSWMLMTLRGLDHCHRRFVLHRDMKPNNLLLTHDGVLKIADFGLARDWGDPGRQMTSQVVTRWYRSPELLFGAQEYTYAVDIWAVGCIFAELMLRTPYVAGDSDIDQLKKIFHALGTPTEADWPGMTSLPDYIQFKPFPKVQLRSYFTAAGTDALDLLEKMLVFDPNKRWTTQQCLSHPYFRNSPLPTSPEKLPKKAPDPEQVAQTLKRKAGTMEEDGFDMKRPRTLDFS</sequence>
<dbReference type="Pfam" id="PF00069">
    <property type="entry name" value="Pkinase"/>
    <property type="match status" value="1"/>
</dbReference>
<reference evidence="19" key="1">
    <citation type="submission" date="2013-08" db="EMBL/GenBank/DDBJ databases">
        <title>Gene expansion shapes genome architecture in the human pathogen Lichtheimia corymbifera: an evolutionary genomics analysis in the ancient terrestrial Mucorales (Mucoromycotina).</title>
        <authorList>
            <person name="Schwartze V.U."/>
            <person name="Winter S."/>
            <person name="Shelest E."/>
            <person name="Marcet-Houben M."/>
            <person name="Horn F."/>
            <person name="Wehner S."/>
            <person name="Hoffmann K."/>
            <person name="Riege K."/>
            <person name="Sammeth M."/>
            <person name="Nowrousian M."/>
            <person name="Valiante V."/>
            <person name="Linde J."/>
            <person name="Jacobsen I.D."/>
            <person name="Marz M."/>
            <person name="Brakhage A.A."/>
            <person name="Gabaldon T."/>
            <person name="Bocker S."/>
            <person name="Voigt K."/>
        </authorList>
    </citation>
    <scope>NUCLEOTIDE SEQUENCE [LARGE SCALE GENOMIC DNA]</scope>
    <source>
        <strain evidence="19">FSU 9682</strain>
    </source>
</reference>
<feature type="domain" description="Protein kinase" evidence="18">
    <location>
        <begin position="36"/>
        <end position="316"/>
    </location>
</feature>
<evidence type="ECO:0000256" key="14">
    <source>
        <dbReference type="PIRSR" id="PIRSR637770-2"/>
    </source>
</evidence>
<proteinExistence type="inferred from homology"/>
<evidence type="ECO:0000256" key="13">
    <source>
        <dbReference type="PIRSR" id="PIRSR637770-1"/>
    </source>
</evidence>
<dbReference type="Proteomes" id="UP000027586">
    <property type="component" value="Unassembled WGS sequence"/>
</dbReference>
<dbReference type="GO" id="GO:0006370">
    <property type="term" value="P:7-methylguanosine mRNA capping"/>
    <property type="evidence" value="ECO:0007669"/>
    <property type="project" value="EnsemblFungi"/>
</dbReference>
<keyword evidence="9 19" id="KW-0418">Kinase</keyword>
<dbReference type="GO" id="GO:0016251">
    <property type="term" value="F:RNA polymerase II general transcription initiation factor activity"/>
    <property type="evidence" value="ECO:0007669"/>
    <property type="project" value="EnsemblFungi"/>
</dbReference>
<protein>
    <recommendedName>
        <fullName evidence="3">[RNA-polymerase]-subunit kinase</fullName>
        <ecNumber evidence="3">2.7.11.23</ecNumber>
    </recommendedName>
</protein>
<dbReference type="SMART" id="SM00220">
    <property type="entry name" value="S_TKc"/>
    <property type="match status" value="1"/>
</dbReference>
<evidence type="ECO:0000256" key="1">
    <source>
        <dbReference type="ARBA" id="ARBA00004123"/>
    </source>
</evidence>
<dbReference type="FunFam" id="3.30.200.20:FF:000554">
    <property type="entry name" value="CMGC/CDK/CDK7 protein kinase"/>
    <property type="match status" value="1"/>
</dbReference>
<dbReference type="GO" id="GO:0006367">
    <property type="term" value="P:transcription initiation at RNA polymerase II promoter"/>
    <property type="evidence" value="ECO:0007669"/>
    <property type="project" value="EnsemblFungi"/>
</dbReference>
<name>A0A068S0Z2_9FUNG</name>
<evidence type="ECO:0000256" key="9">
    <source>
        <dbReference type="ARBA" id="ARBA00022777"/>
    </source>
</evidence>
<dbReference type="InterPro" id="IPR011009">
    <property type="entry name" value="Kinase-like_dom_sf"/>
</dbReference>
<organism evidence="19 20">
    <name type="scientific">Lichtheimia corymbifera JMRC:FSU:9682</name>
    <dbReference type="NCBI Taxonomy" id="1263082"/>
    <lineage>
        <taxon>Eukaryota</taxon>
        <taxon>Fungi</taxon>
        <taxon>Fungi incertae sedis</taxon>
        <taxon>Mucoromycota</taxon>
        <taxon>Mucoromycotina</taxon>
        <taxon>Mucoromycetes</taxon>
        <taxon>Mucorales</taxon>
        <taxon>Lichtheimiaceae</taxon>
        <taxon>Lichtheimia</taxon>
    </lineage>
</organism>
<evidence type="ECO:0000256" key="4">
    <source>
        <dbReference type="ARBA" id="ARBA00022527"/>
    </source>
</evidence>
<dbReference type="PANTHER" id="PTHR24056">
    <property type="entry name" value="CELL DIVISION PROTEIN KINASE"/>
    <property type="match status" value="1"/>
</dbReference>
<keyword evidence="7" id="KW-0808">Transferase</keyword>
<accession>A0A068S0Z2</accession>
<dbReference type="InterPro" id="IPR037770">
    <property type="entry name" value="CDK7"/>
</dbReference>
<feature type="region of interest" description="Disordered" evidence="17">
    <location>
        <begin position="316"/>
        <end position="365"/>
    </location>
</feature>
<evidence type="ECO:0000256" key="8">
    <source>
        <dbReference type="ARBA" id="ARBA00022741"/>
    </source>
</evidence>
<dbReference type="GO" id="GO:0010508">
    <property type="term" value="P:positive regulation of autophagy"/>
    <property type="evidence" value="ECO:0007669"/>
    <property type="project" value="EnsemblFungi"/>
</dbReference>
<dbReference type="GO" id="GO:0006289">
    <property type="term" value="P:nucleotide-excision repair"/>
    <property type="evidence" value="ECO:0007669"/>
    <property type="project" value="EnsemblFungi"/>
</dbReference>
<evidence type="ECO:0000256" key="17">
    <source>
        <dbReference type="SAM" id="MobiDB-lite"/>
    </source>
</evidence>
<dbReference type="AlphaFoldDB" id="A0A068S0Z2"/>
<evidence type="ECO:0000256" key="3">
    <source>
        <dbReference type="ARBA" id="ARBA00012409"/>
    </source>
</evidence>
<dbReference type="GO" id="GO:0140836">
    <property type="term" value="F:RNA polymerase II CTD heptapeptide repeat S5 kinase activity"/>
    <property type="evidence" value="ECO:0007669"/>
    <property type="project" value="EnsemblFungi"/>
</dbReference>
<dbReference type="EMBL" id="CBTN010000031">
    <property type="protein sequence ID" value="CDH55675.1"/>
    <property type="molecule type" value="Genomic_DNA"/>
</dbReference>
<feature type="active site" description="Proton acceptor" evidence="13">
    <location>
        <position position="158"/>
    </location>
</feature>
<evidence type="ECO:0000259" key="18">
    <source>
        <dbReference type="PROSITE" id="PS50011"/>
    </source>
</evidence>
<dbReference type="InterPro" id="IPR050108">
    <property type="entry name" value="CDK"/>
</dbReference>
<dbReference type="GO" id="GO:0070985">
    <property type="term" value="C:transcription factor TFIIK complex"/>
    <property type="evidence" value="ECO:0007669"/>
    <property type="project" value="EnsemblFungi"/>
</dbReference>
<dbReference type="PROSITE" id="PS00108">
    <property type="entry name" value="PROTEIN_KINASE_ST"/>
    <property type="match status" value="1"/>
</dbReference>
<dbReference type="EC" id="2.7.11.23" evidence="3"/>
<comment type="subcellular location">
    <subcellularLocation>
        <location evidence="1">Nucleus</location>
    </subcellularLocation>
</comment>
<dbReference type="PANTHER" id="PTHR24056:SF0">
    <property type="entry name" value="CYCLIN-DEPENDENT KINASE 7"/>
    <property type="match status" value="1"/>
</dbReference>
<dbReference type="InterPro" id="IPR000719">
    <property type="entry name" value="Prot_kinase_dom"/>
</dbReference>
<keyword evidence="4 16" id="KW-0723">Serine/threonine-protein kinase</keyword>
<dbReference type="GO" id="GO:0005829">
    <property type="term" value="C:cytosol"/>
    <property type="evidence" value="ECO:0007669"/>
    <property type="project" value="EnsemblFungi"/>
</dbReference>
<evidence type="ECO:0000256" key="6">
    <source>
        <dbReference type="ARBA" id="ARBA00022618"/>
    </source>
</evidence>
<dbReference type="Gene3D" id="1.10.510.10">
    <property type="entry name" value="Transferase(Phosphotransferase) domain 1"/>
    <property type="match status" value="1"/>
</dbReference>
<keyword evidence="10 14" id="KW-0067">ATP-binding</keyword>
<evidence type="ECO:0000256" key="10">
    <source>
        <dbReference type="ARBA" id="ARBA00022840"/>
    </source>
</evidence>
<feature type="binding site" evidence="15">
    <location>
        <position position="66"/>
    </location>
    <ligand>
        <name>ATP</name>
        <dbReference type="ChEBI" id="CHEBI:30616"/>
    </ligand>
</feature>
<evidence type="ECO:0000256" key="7">
    <source>
        <dbReference type="ARBA" id="ARBA00022679"/>
    </source>
</evidence>
<feature type="binding site" evidence="14">
    <location>
        <begin position="42"/>
        <end position="50"/>
    </location>
    <ligand>
        <name>ATP</name>
        <dbReference type="ChEBI" id="CHEBI:30616"/>
    </ligand>
</feature>
<keyword evidence="12" id="KW-0131">Cell cycle</keyword>
<feature type="binding site" evidence="14">
    <location>
        <position position="65"/>
    </location>
    <ligand>
        <name>ATP</name>
        <dbReference type="ChEBI" id="CHEBI:30616"/>
    </ligand>
</feature>
<evidence type="ECO:0000313" key="20">
    <source>
        <dbReference type="Proteomes" id="UP000027586"/>
    </source>
</evidence>
<feature type="compositionally biased region" description="Basic and acidic residues" evidence="17">
    <location>
        <begin position="354"/>
        <end position="365"/>
    </location>
</feature>
<gene>
    <name evidence="19" type="ORF">LCOR_06792.1</name>
</gene>
<dbReference type="GO" id="GO:0005524">
    <property type="term" value="F:ATP binding"/>
    <property type="evidence" value="ECO:0007669"/>
    <property type="project" value="UniProtKB-UniRule"/>
</dbReference>
<dbReference type="GO" id="GO:0006360">
    <property type="term" value="P:transcription by RNA polymerase I"/>
    <property type="evidence" value="ECO:0007669"/>
    <property type="project" value="EnsemblFungi"/>
</dbReference>
<evidence type="ECO:0000256" key="15">
    <source>
        <dbReference type="PROSITE-ProRule" id="PRU10141"/>
    </source>
</evidence>